<dbReference type="Proteomes" id="UP000011087">
    <property type="component" value="Unassembled WGS sequence"/>
</dbReference>
<dbReference type="Gene3D" id="3.60.21.10">
    <property type="match status" value="1"/>
</dbReference>
<dbReference type="RefSeq" id="XP_005839807.1">
    <property type="nucleotide sequence ID" value="XM_005839750.1"/>
</dbReference>
<reference evidence="7 9" key="1">
    <citation type="journal article" date="2012" name="Nature">
        <title>Algal genomes reveal evolutionary mosaicism and the fate of nucleomorphs.</title>
        <authorList>
            <consortium name="DOE Joint Genome Institute"/>
            <person name="Curtis B.A."/>
            <person name="Tanifuji G."/>
            <person name="Burki F."/>
            <person name="Gruber A."/>
            <person name="Irimia M."/>
            <person name="Maruyama S."/>
            <person name="Arias M.C."/>
            <person name="Ball S.G."/>
            <person name="Gile G.H."/>
            <person name="Hirakawa Y."/>
            <person name="Hopkins J.F."/>
            <person name="Kuo A."/>
            <person name="Rensing S.A."/>
            <person name="Schmutz J."/>
            <person name="Symeonidi A."/>
            <person name="Elias M."/>
            <person name="Eveleigh R.J."/>
            <person name="Herman E.K."/>
            <person name="Klute M.J."/>
            <person name="Nakayama T."/>
            <person name="Obornik M."/>
            <person name="Reyes-Prieto A."/>
            <person name="Armbrust E.V."/>
            <person name="Aves S.J."/>
            <person name="Beiko R.G."/>
            <person name="Coutinho P."/>
            <person name="Dacks J.B."/>
            <person name="Durnford D.G."/>
            <person name="Fast N.M."/>
            <person name="Green B.R."/>
            <person name="Grisdale C.J."/>
            <person name="Hempel F."/>
            <person name="Henrissat B."/>
            <person name="Hoppner M.P."/>
            <person name="Ishida K."/>
            <person name="Kim E."/>
            <person name="Koreny L."/>
            <person name="Kroth P.G."/>
            <person name="Liu Y."/>
            <person name="Malik S.B."/>
            <person name="Maier U.G."/>
            <person name="McRose D."/>
            <person name="Mock T."/>
            <person name="Neilson J.A."/>
            <person name="Onodera N.T."/>
            <person name="Poole A.M."/>
            <person name="Pritham E.J."/>
            <person name="Richards T.A."/>
            <person name="Rocap G."/>
            <person name="Roy S.W."/>
            <person name="Sarai C."/>
            <person name="Schaack S."/>
            <person name="Shirato S."/>
            <person name="Slamovits C.H."/>
            <person name="Spencer D.F."/>
            <person name="Suzuki S."/>
            <person name="Worden A.Z."/>
            <person name="Zauner S."/>
            <person name="Barry K."/>
            <person name="Bell C."/>
            <person name="Bharti A.K."/>
            <person name="Crow J.A."/>
            <person name="Grimwood J."/>
            <person name="Kramer R."/>
            <person name="Lindquist E."/>
            <person name="Lucas S."/>
            <person name="Salamov A."/>
            <person name="McFadden G.I."/>
            <person name="Lane C.E."/>
            <person name="Keeling P.J."/>
            <person name="Gray M.W."/>
            <person name="Grigoriev I.V."/>
            <person name="Archibald J.M."/>
        </authorList>
    </citation>
    <scope>NUCLEOTIDE SEQUENCE</scope>
    <source>
        <strain evidence="7 9">CCMP2712</strain>
    </source>
</reference>
<dbReference type="KEGG" id="gtt:GUITHDRAFT_133256"/>
<dbReference type="EnsemblProtists" id="EKX52827">
    <property type="protein sequence ID" value="EKX52827"/>
    <property type="gene ID" value="GUITHDRAFT_133256"/>
</dbReference>
<dbReference type="OrthoDB" id="10252235at2759"/>
<dbReference type="InterPro" id="IPR008334">
    <property type="entry name" value="5'-Nucleotdase_C"/>
</dbReference>
<keyword evidence="9" id="KW-1185">Reference proteome</keyword>
<reference evidence="9" key="2">
    <citation type="submission" date="2012-11" db="EMBL/GenBank/DDBJ databases">
        <authorList>
            <person name="Kuo A."/>
            <person name="Curtis B.A."/>
            <person name="Tanifuji G."/>
            <person name="Burki F."/>
            <person name="Gruber A."/>
            <person name="Irimia M."/>
            <person name="Maruyama S."/>
            <person name="Arias M.C."/>
            <person name="Ball S.G."/>
            <person name="Gile G.H."/>
            <person name="Hirakawa Y."/>
            <person name="Hopkins J.F."/>
            <person name="Rensing S.A."/>
            <person name="Schmutz J."/>
            <person name="Symeonidi A."/>
            <person name="Elias M."/>
            <person name="Eveleigh R.J."/>
            <person name="Herman E.K."/>
            <person name="Klute M.J."/>
            <person name="Nakayama T."/>
            <person name="Obornik M."/>
            <person name="Reyes-Prieto A."/>
            <person name="Armbrust E.V."/>
            <person name="Aves S.J."/>
            <person name="Beiko R.G."/>
            <person name="Coutinho P."/>
            <person name="Dacks J.B."/>
            <person name="Durnford D.G."/>
            <person name="Fast N.M."/>
            <person name="Green B.R."/>
            <person name="Grisdale C."/>
            <person name="Hempe F."/>
            <person name="Henrissat B."/>
            <person name="Hoppner M.P."/>
            <person name="Ishida K.-I."/>
            <person name="Kim E."/>
            <person name="Koreny L."/>
            <person name="Kroth P.G."/>
            <person name="Liu Y."/>
            <person name="Malik S.-B."/>
            <person name="Maier U.G."/>
            <person name="McRose D."/>
            <person name="Mock T."/>
            <person name="Neilson J.A."/>
            <person name="Onodera N.T."/>
            <person name="Poole A.M."/>
            <person name="Pritham E.J."/>
            <person name="Richards T.A."/>
            <person name="Rocap G."/>
            <person name="Roy S.W."/>
            <person name="Sarai C."/>
            <person name="Schaack S."/>
            <person name="Shirato S."/>
            <person name="Slamovits C.H."/>
            <person name="Spencer D.F."/>
            <person name="Suzuki S."/>
            <person name="Worden A.Z."/>
            <person name="Zauner S."/>
            <person name="Barry K."/>
            <person name="Bell C."/>
            <person name="Bharti A.K."/>
            <person name="Crow J.A."/>
            <person name="Grimwood J."/>
            <person name="Kramer R."/>
            <person name="Lindquist E."/>
            <person name="Lucas S."/>
            <person name="Salamov A."/>
            <person name="McFadden G.I."/>
            <person name="Lane C.E."/>
            <person name="Keeling P.J."/>
            <person name="Gray M.W."/>
            <person name="Grigoriev I.V."/>
            <person name="Archibald J.M."/>
        </authorList>
    </citation>
    <scope>NUCLEOTIDE SEQUENCE</scope>
    <source>
        <strain evidence="9">CCMP2712</strain>
    </source>
</reference>
<evidence type="ECO:0000256" key="5">
    <source>
        <dbReference type="SAM" id="MobiDB-lite"/>
    </source>
</evidence>
<dbReference type="PANTHER" id="PTHR11575:SF48">
    <property type="entry name" value="5'-NUCLEOTIDASE"/>
    <property type="match status" value="1"/>
</dbReference>
<feature type="domain" description="EF-hand" evidence="6">
    <location>
        <begin position="478"/>
        <end position="504"/>
    </location>
</feature>
<gene>
    <name evidence="7" type="ORF">GUITHDRAFT_133256</name>
</gene>
<comment type="similarity">
    <text evidence="1 4">Belongs to the 5'-nucleotidase family.</text>
</comment>
<keyword evidence="4" id="KW-0547">Nucleotide-binding</keyword>
<dbReference type="EMBL" id="JH992971">
    <property type="protein sequence ID" value="EKX52827.1"/>
    <property type="molecule type" value="Genomic_DNA"/>
</dbReference>
<evidence type="ECO:0000256" key="2">
    <source>
        <dbReference type="ARBA" id="ARBA00022729"/>
    </source>
</evidence>
<keyword evidence="4" id="KW-0378">Hydrolase</keyword>
<dbReference type="PROSITE" id="PS00018">
    <property type="entry name" value="EF_HAND_1"/>
    <property type="match status" value="1"/>
</dbReference>
<evidence type="ECO:0000256" key="4">
    <source>
        <dbReference type="RuleBase" id="RU362119"/>
    </source>
</evidence>
<dbReference type="GO" id="GO:0000166">
    <property type="term" value="F:nucleotide binding"/>
    <property type="evidence" value="ECO:0007669"/>
    <property type="project" value="UniProtKB-KW"/>
</dbReference>
<dbReference type="SUPFAM" id="SSF56300">
    <property type="entry name" value="Metallo-dependent phosphatases"/>
    <property type="match status" value="1"/>
</dbReference>
<dbReference type="STRING" id="905079.L1JWV7"/>
<dbReference type="AlphaFoldDB" id="L1JWV7"/>
<dbReference type="GO" id="GO:0009166">
    <property type="term" value="P:nucleotide catabolic process"/>
    <property type="evidence" value="ECO:0007669"/>
    <property type="project" value="InterPro"/>
</dbReference>
<evidence type="ECO:0000259" key="6">
    <source>
        <dbReference type="PROSITE" id="PS50222"/>
    </source>
</evidence>
<evidence type="ECO:0000256" key="3">
    <source>
        <dbReference type="ARBA" id="ARBA00022837"/>
    </source>
</evidence>
<reference evidence="8" key="3">
    <citation type="submission" date="2016-03" db="UniProtKB">
        <authorList>
            <consortium name="EnsemblProtists"/>
        </authorList>
    </citation>
    <scope>IDENTIFICATION</scope>
</reference>
<dbReference type="Gene3D" id="1.10.238.10">
    <property type="entry name" value="EF-hand"/>
    <property type="match status" value="1"/>
</dbReference>
<dbReference type="InterPro" id="IPR018247">
    <property type="entry name" value="EF_Hand_1_Ca_BS"/>
</dbReference>
<organism evidence="7">
    <name type="scientific">Guillardia theta (strain CCMP2712)</name>
    <name type="common">Cryptophyte</name>
    <dbReference type="NCBI Taxonomy" id="905079"/>
    <lineage>
        <taxon>Eukaryota</taxon>
        <taxon>Cryptophyceae</taxon>
        <taxon>Pyrenomonadales</taxon>
        <taxon>Geminigeraceae</taxon>
        <taxon>Guillardia</taxon>
    </lineage>
</organism>
<evidence type="ECO:0000256" key="1">
    <source>
        <dbReference type="ARBA" id="ARBA00006654"/>
    </source>
</evidence>
<dbReference type="SUPFAM" id="SSF55816">
    <property type="entry name" value="5'-nucleotidase (syn. UDP-sugar hydrolase), C-terminal domain"/>
    <property type="match status" value="1"/>
</dbReference>
<evidence type="ECO:0000313" key="8">
    <source>
        <dbReference type="EnsemblProtists" id="EKX52827"/>
    </source>
</evidence>
<dbReference type="GO" id="GO:0016787">
    <property type="term" value="F:hydrolase activity"/>
    <property type="evidence" value="ECO:0007669"/>
    <property type="project" value="UniProtKB-KW"/>
</dbReference>
<protein>
    <recommendedName>
        <fullName evidence="6">EF-hand domain-containing protein</fullName>
    </recommendedName>
</protein>
<dbReference type="InterPro" id="IPR002048">
    <property type="entry name" value="EF_hand_dom"/>
</dbReference>
<dbReference type="Gene3D" id="3.90.780.10">
    <property type="entry name" value="5'-Nucleotidase, C-terminal domain"/>
    <property type="match status" value="1"/>
</dbReference>
<dbReference type="PRINTS" id="PR01607">
    <property type="entry name" value="APYRASEFAMLY"/>
</dbReference>
<name>L1JWV7_GUITC</name>
<sequence>MKGGRELIRIVSFNDVYEVLNGDFVSPNALSPLDKGRAMVDCLNHLGVTHVCFGNHEADLNLKELSKRVGEFRGVWLNSNMPSLFPDLTKRFDVVTTAGGVKLGLLGLVLQEPGAFRDSTFKGHTIEEILPCARKIAEELRKEKVDLVVPLTHQSLSSDVKLASEEFGFPVILGGHEHEVIVRDVNECTIVKAGCNCENVAICDLWIEKDESQGQVVIYKDTRIQDITNMEHDKEMADVLDKHLHVLSVLQNESVCVVGRDSIFSPLSSKGTRLMQTTVGSLICEACRVELGADCAMINGATIGGSRDYPSGKITYMELQAELPFPTKMVVVEMPGKVIKEAVKFSREGPVHMEKRGFLQCDPSMTIDDENNLTHVHGKRVRDEDTFNVALPRNLLAGKRRKRHKDRSFCDIKPLVAWAKENPLLLPGSEGEEDWREQKGKGRKRRKEEKEDENVFSLAFKLVLEHKASEIWLGLGNFEDLDADGSGYLDREEITMAVTRKLGKEPSEQLIDSMLEAIDIDGNGKK</sequence>
<keyword evidence="3" id="KW-0106">Calcium</keyword>
<dbReference type="GO" id="GO:0005509">
    <property type="term" value="F:calcium ion binding"/>
    <property type="evidence" value="ECO:0007669"/>
    <property type="project" value="InterPro"/>
</dbReference>
<evidence type="ECO:0000313" key="9">
    <source>
        <dbReference type="Proteomes" id="UP000011087"/>
    </source>
</evidence>
<dbReference type="PaxDb" id="55529-EKX52827"/>
<dbReference type="InterPro" id="IPR036907">
    <property type="entry name" value="5'-Nucleotdase_C_sf"/>
</dbReference>
<dbReference type="Pfam" id="PF00149">
    <property type="entry name" value="Metallophos"/>
    <property type="match status" value="1"/>
</dbReference>
<dbReference type="InterPro" id="IPR006179">
    <property type="entry name" value="5_nucleotidase/apyrase"/>
</dbReference>
<evidence type="ECO:0000313" key="7">
    <source>
        <dbReference type="EMBL" id="EKX52827.1"/>
    </source>
</evidence>
<dbReference type="OMA" id="DKGAFMM"/>
<dbReference type="HOGENOM" id="CLU_005854_7_2_1"/>
<proteinExistence type="inferred from homology"/>
<dbReference type="InterPro" id="IPR029052">
    <property type="entry name" value="Metallo-depent_PP-like"/>
</dbReference>
<dbReference type="GeneID" id="17309744"/>
<dbReference type="PANTHER" id="PTHR11575">
    <property type="entry name" value="5'-NUCLEOTIDASE-RELATED"/>
    <property type="match status" value="1"/>
</dbReference>
<dbReference type="InterPro" id="IPR004843">
    <property type="entry name" value="Calcineurin-like_PHP"/>
</dbReference>
<dbReference type="eggNOG" id="KOG4419">
    <property type="taxonomic scope" value="Eukaryota"/>
</dbReference>
<feature type="region of interest" description="Disordered" evidence="5">
    <location>
        <begin position="427"/>
        <end position="448"/>
    </location>
</feature>
<dbReference type="SUPFAM" id="SSF47473">
    <property type="entry name" value="EF-hand"/>
    <property type="match status" value="1"/>
</dbReference>
<dbReference type="Pfam" id="PF02872">
    <property type="entry name" value="5_nucleotid_C"/>
    <property type="match status" value="1"/>
</dbReference>
<dbReference type="PROSITE" id="PS50222">
    <property type="entry name" value="EF_HAND_2"/>
    <property type="match status" value="1"/>
</dbReference>
<dbReference type="Pfam" id="PF13499">
    <property type="entry name" value="EF-hand_7"/>
    <property type="match status" value="1"/>
</dbReference>
<dbReference type="CDD" id="cd00051">
    <property type="entry name" value="EFh"/>
    <property type="match status" value="1"/>
</dbReference>
<keyword evidence="2" id="KW-0732">Signal</keyword>
<dbReference type="InterPro" id="IPR011992">
    <property type="entry name" value="EF-hand-dom_pair"/>
</dbReference>
<accession>L1JWV7</accession>